<evidence type="ECO:0000256" key="5">
    <source>
        <dbReference type="RuleBase" id="RU367127"/>
    </source>
</evidence>
<feature type="domain" description="QLQ" evidence="7">
    <location>
        <begin position="158"/>
        <end position="193"/>
    </location>
</feature>
<evidence type="ECO:0000256" key="2">
    <source>
        <dbReference type="ARBA" id="ARBA00008122"/>
    </source>
</evidence>
<dbReference type="RefSeq" id="XP_021858157.2">
    <property type="nucleotide sequence ID" value="XM_022002465.2"/>
</dbReference>
<comment type="similarity">
    <text evidence="2 5">Belongs to the GRF family.</text>
</comment>
<evidence type="ECO:0000256" key="4">
    <source>
        <dbReference type="PROSITE-ProRule" id="PRU01002"/>
    </source>
</evidence>
<dbReference type="InterPro" id="IPR031137">
    <property type="entry name" value="GRF"/>
</dbReference>
<dbReference type="PANTHER" id="PTHR31602">
    <property type="entry name" value="GROWTH-REGULATING FACTOR 5"/>
    <property type="match status" value="1"/>
</dbReference>
<dbReference type="AlphaFoldDB" id="A0A9R0IYX9"/>
<reference evidence="10" key="2">
    <citation type="submission" date="2025-08" db="UniProtKB">
        <authorList>
            <consortium name="RefSeq"/>
        </authorList>
    </citation>
    <scope>IDENTIFICATION</scope>
    <source>
        <tissue evidence="10">Leaf</tissue>
    </source>
</reference>
<dbReference type="KEGG" id="soe:110797355"/>
<dbReference type="PROSITE" id="PS51667">
    <property type="entry name" value="WRC"/>
    <property type="match status" value="1"/>
</dbReference>
<dbReference type="SMART" id="SM00951">
    <property type="entry name" value="QLQ"/>
    <property type="match status" value="1"/>
</dbReference>
<accession>A0A9R0IYX9</accession>
<keyword evidence="5" id="KW-0805">Transcription regulation</keyword>
<evidence type="ECO:0000256" key="6">
    <source>
        <dbReference type="SAM" id="MobiDB-lite"/>
    </source>
</evidence>
<reference evidence="9" key="1">
    <citation type="journal article" date="2021" name="Nat. Commun.">
        <title>Genomic analyses provide insights into spinach domestication and the genetic basis of agronomic traits.</title>
        <authorList>
            <person name="Cai X."/>
            <person name="Sun X."/>
            <person name="Xu C."/>
            <person name="Sun H."/>
            <person name="Wang X."/>
            <person name="Ge C."/>
            <person name="Zhang Z."/>
            <person name="Wang Q."/>
            <person name="Fei Z."/>
            <person name="Jiao C."/>
            <person name="Wang Q."/>
        </authorList>
    </citation>
    <scope>NUCLEOTIDE SEQUENCE [LARGE SCALE GENOMIC DNA]</scope>
    <source>
        <strain evidence="9">cv. Varoflay</strain>
    </source>
</reference>
<feature type="short sequence motif" description="Bipartite nuclear localization signal" evidence="4">
    <location>
        <begin position="259"/>
        <end position="266"/>
    </location>
</feature>
<feature type="compositionally biased region" description="Polar residues" evidence="6">
    <location>
        <begin position="284"/>
        <end position="302"/>
    </location>
</feature>
<feature type="short sequence motif" description="Bipartite nuclear localization signal" evidence="4">
    <location>
        <begin position="231"/>
        <end position="241"/>
    </location>
</feature>
<dbReference type="GO" id="GO:0006351">
    <property type="term" value="P:DNA-templated transcription"/>
    <property type="evidence" value="ECO:0007669"/>
    <property type="project" value="UniProtKB-UniRule"/>
</dbReference>
<dbReference type="GO" id="GO:0005524">
    <property type="term" value="F:ATP binding"/>
    <property type="evidence" value="ECO:0007669"/>
    <property type="project" value="UniProtKB-UniRule"/>
</dbReference>
<feature type="compositionally biased region" description="Polar residues" evidence="6">
    <location>
        <begin position="310"/>
        <end position="325"/>
    </location>
</feature>
<proteinExistence type="inferred from homology"/>
<evidence type="ECO:0000259" key="8">
    <source>
        <dbReference type="PROSITE" id="PS51667"/>
    </source>
</evidence>
<evidence type="ECO:0000259" key="7">
    <source>
        <dbReference type="PROSITE" id="PS51666"/>
    </source>
</evidence>
<feature type="region of interest" description="Disordered" evidence="6">
    <location>
        <begin position="220"/>
        <end position="325"/>
    </location>
</feature>
<evidence type="ECO:0000256" key="3">
    <source>
        <dbReference type="ARBA" id="ARBA00023242"/>
    </source>
</evidence>
<dbReference type="GO" id="GO:0005634">
    <property type="term" value="C:nucleus"/>
    <property type="evidence" value="ECO:0007669"/>
    <property type="project" value="UniProtKB-SubCell"/>
</dbReference>
<dbReference type="GO" id="GO:0006355">
    <property type="term" value="P:regulation of DNA-templated transcription"/>
    <property type="evidence" value="ECO:0007669"/>
    <property type="project" value="InterPro"/>
</dbReference>
<dbReference type="Pfam" id="PF08879">
    <property type="entry name" value="WRC"/>
    <property type="match status" value="1"/>
</dbReference>
<evidence type="ECO:0000256" key="1">
    <source>
        <dbReference type="ARBA" id="ARBA00004123"/>
    </source>
</evidence>
<feature type="domain" description="WRC" evidence="8">
    <location>
        <begin position="226"/>
        <end position="270"/>
    </location>
</feature>
<dbReference type="PROSITE" id="PS51666">
    <property type="entry name" value="QLQ"/>
    <property type="match status" value="1"/>
</dbReference>
<sequence length="526" mass="58376">MKNNTENGNESGVSRKKFQENEQVVVVELGLKLHQQQQQDQDRSFLYNETRRSDHHDHDYDYHHSDENSGPRCNVYNNNLMMMSPHIYSCSPVVADNSPSSVHSSSTTTTSTSTAAGFVRGLQPLDVSSSYYNTSSPAIANPFFRNSGGMATAAMGFPFTAAQWKELERQAMIYKYMMASLPVPPDLLYSSFPTHLSPPSTFTPASYFMGKYGGGLSMRWGGNSKDAEPGRCRRTDGKKWRCSRDVAPNQKYCERHMHRGRPRSRKHVEQQLQQQQQQQQQQQHSLSSFSNNNKQKDNVTPTKKTRLSDDVSSLNPPQCVGSSSKVSVFDHPLVSPANPFEDSRNLGWNDEQQWSQLVHTNMNSSVFQQQFEGEPLSLNSHTGYNHKSGEMGLLERPLIDAWSMGVAGNNENNGRDSSSNNGGNSNVIDEEMCQIHMGLGLIDSWVSTSTTPGGPLAEVLRPGNLTMSDVSEVEFITPPATAVSSPSGVLQKTLASFSDSSENNSPTTTTCHNSKANSDMPFHWLN</sequence>
<feature type="compositionally biased region" description="Basic and acidic residues" evidence="6">
    <location>
        <begin position="225"/>
        <end position="244"/>
    </location>
</feature>
<keyword evidence="5" id="KW-0010">Activator</keyword>
<evidence type="ECO:0000313" key="10">
    <source>
        <dbReference type="RefSeq" id="XP_021858157.2"/>
    </source>
</evidence>
<comment type="function">
    <text evidence="5">Transcription activator.</text>
</comment>
<organism evidence="9 10">
    <name type="scientific">Spinacia oleracea</name>
    <name type="common">Spinach</name>
    <dbReference type="NCBI Taxonomy" id="3562"/>
    <lineage>
        <taxon>Eukaryota</taxon>
        <taxon>Viridiplantae</taxon>
        <taxon>Streptophyta</taxon>
        <taxon>Embryophyta</taxon>
        <taxon>Tracheophyta</taxon>
        <taxon>Spermatophyta</taxon>
        <taxon>Magnoliopsida</taxon>
        <taxon>eudicotyledons</taxon>
        <taxon>Gunneridae</taxon>
        <taxon>Pentapetalae</taxon>
        <taxon>Caryophyllales</taxon>
        <taxon>Chenopodiaceae</taxon>
        <taxon>Chenopodioideae</taxon>
        <taxon>Anserineae</taxon>
        <taxon>Spinacia</taxon>
    </lineage>
</organism>
<dbReference type="Proteomes" id="UP000813463">
    <property type="component" value="Chromosome 3"/>
</dbReference>
<comment type="domain">
    <text evidence="5">The QLQ domain and WRC domain may be involved in protein-protein interaction and DNA-binding, respectively.</text>
</comment>
<feature type="compositionally biased region" description="Basic residues" evidence="6">
    <location>
        <begin position="256"/>
        <end position="266"/>
    </location>
</feature>
<dbReference type="PANTHER" id="PTHR31602:SF101">
    <property type="entry name" value="GROWTH-REGULATING FACTOR 7"/>
    <property type="match status" value="1"/>
</dbReference>
<feature type="compositionally biased region" description="Low complexity" evidence="6">
    <location>
        <begin position="270"/>
        <end position="283"/>
    </location>
</feature>
<dbReference type="InterPro" id="IPR014978">
    <property type="entry name" value="Gln-Leu-Gln_QLQ"/>
</dbReference>
<dbReference type="GeneID" id="110797355"/>
<name>A0A9R0IYX9_SPIOL</name>
<keyword evidence="5" id="KW-0804">Transcription</keyword>
<dbReference type="InterPro" id="IPR014977">
    <property type="entry name" value="WRC_dom"/>
</dbReference>
<evidence type="ECO:0000313" key="9">
    <source>
        <dbReference type="Proteomes" id="UP000813463"/>
    </source>
</evidence>
<protein>
    <recommendedName>
        <fullName evidence="5">Growth-regulating factor</fullName>
    </recommendedName>
</protein>
<dbReference type="Pfam" id="PF08880">
    <property type="entry name" value="QLQ"/>
    <property type="match status" value="1"/>
</dbReference>
<gene>
    <name evidence="10" type="primary">LOC110797355</name>
</gene>
<dbReference type="GO" id="GO:0099402">
    <property type="term" value="P:plant organ development"/>
    <property type="evidence" value="ECO:0007669"/>
    <property type="project" value="UniProtKB-ARBA"/>
</dbReference>
<feature type="region of interest" description="Disordered" evidence="6">
    <location>
        <begin position="497"/>
        <end position="526"/>
    </location>
</feature>
<feature type="compositionally biased region" description="Polar residues" evidence="6">
    <location>
        <begin position="497"/>
        <end position="517"/>
    </location>
</feature>
<keyword evidence="3 4" id="KW-0539">Nucleus</keyword>
<feature type="compositionally biased region" description="Polar residues" evidence="6">
    <location>
        <begin position="1"/>
        <end position="12"/>
    </location>
</feature>
<keyword evidence="9" id="KW-1185">Reference proteome</keyword>
<comment type="subcellular location">
    <subcellularLocation>
        <location evidence="1 4 5">Nucleus</location>
    </subcellularLocation>
</comment>
<feature type="region of interest" description="Disordered" evidence="6">
    <location>
        <begin position="1"/>
        <end position="20"/>
    </location>
</feature>